<dbReference type="OrthoDB" id="9806653at2"/>
<gene>
    <name evidence="3" type="ORF">SAMN02745885_01106</name>
</gene>
<accession>A0A1T4P144</accession>
<dbReference type="EMBL" id="FUXM01000009">
    <property type="protein sequence ID" value="SJZ85159.1"/>
    <property type="molecule type" value="Genomic_DNA"/>
</dbReference>
<reference evidence="4" key="1">
    <citation type="submission" date="2017-02" db="EMBL/GenBank/DDBJ databases">
        <authorList>
            <person name="Varghese N."/>
            <person name="Submissions S."/>
        </authorList>
    </citation>
    <scope>NUCLEOTIDE SEQUENCE [LARGE SCALE GENOMIC DNA]</scope>
    <source>
        <strain evidence="4">DSM 16521</strain>
    </source>
</reference>
<protein>
    <submittedName>
        <fullName evidence="3">Glycosyltransferase involved in cell wall bisynthesis</fullName>
    </submittedName>
</protein>
<dbReference type="GO" id="GO:0016757">
    <property type="term" value="F:glycosyltransferase activity"/>
    <property type="evidence" value="ECO:0007669"/>
    <property type="project" value="InterPro"/>
</dbReference>
<dbReference type="Gene3D" id="3.40.50.2000">
    <property type="entry name" value="Glycogen Phosphorylase B"/>
    <property type="match status" value="2"/>
</dbReference>
<dbReference type="Proteomes" id="UP000189933">
    <property type="component" value="Unassembled WGS sequence"/>
</dbReference>
<dbReference type="CDD" id="cd03808">
    <property type="entry name" value="GT4_CapM-like"/>
    <property type="match status" value="1"/>
</dbReference>
<evidence type="ECO:0000259" key="2">
    <source>
        <dbReference type="Pfam" id="PF13579"/>
    </source>
</evidence>
<organism evidence="3 4">
    <name type="scientific">Carboxydocella sporoproducens DSM 16521</name>
    <dbReference type="NCBI Taxonomy" id="1121270"/>
    <lineage>
        <taxon>Bacteria</taxon>
        <taxon>Bacillati</taxon>
        <taxon>Bacillota</taxon>
        <taxon>Clostridia</taxon>
        <taxon>Eubacteriales</taxon>
        <taxon>Clostridiales Family XVI. Incertae Sedis</taxon>
        <taxon>Carboxydocella</taxon>
    </lineage>
</organism>
<dbReference type="Pfam" id="PF00534">
    <property type="entry name" value="Glycos_transf_1"/>
    <property type="match status" value="1"/>
</dbReference>
<evidence type="ECO:0000259" key="1">
    <source>
        <dbReference type="Pfam" id="PF00534"/>
    </source>
</evidence>
<dbReference type="PANTHER" id="PTHR12526">
    <property type="entry name" value="GLYCOSYLTRANSFERASE"/>
    <property type="match status" value="1"/>
</dbReference>
<dbReference type="RefSeq" id="WP_078665194.1">
    <property type="nucleotide sequence ID" value="NZ_FUXM01000009.1"/>
</dbReference>
<evidence type="ECO:0000313" key="4">
    <source>
        <dbReference type="Proteomes" id="UP000189933"/>
    </source>
</evidence>
<dbReference type="AlphaFoldDB" id="A0A1T4P144"/>
<dbReference type="Pfam" id="PF13579">
    <property type="entry name" value="Glyco_trans_4_4"/>
    <property type="match status" value="1"/>
</dbReference>
<name>A0A1T4P144_9FIRM</name>
<dbReference type="InterPro" id="IPR028098">
    <property type="entry name" value="Glyco_trans_4-like_N"/>
</dbReference>
<keyword evidence="4" id="KW-1185">Reference proteome</keyword>
<feature type="domain" description="Glycosyltransferase subfamily 4-like N-terminal" evidence="2">
    <location>
        <begin position="13"/>
        <end position="173"/>
    </location>
</feature>
<sequence>MQIWHLITLAEFGGAQKLVYTLARNQATQGHQVTVVSSIRGELWDWIENYKGINTIKIPSLVREISPLKDLMTLSQLYQLFCRHRPEVVHCHSSKAGILGRLAARLAGVPVKVFTVHGWSFYAPENQLLRKFYVWLEKLAARWGDALIFVSEADSRAASAEGIASKINLTIHNGLPLRTKQDKRQSRRLLNLPEHRLIIGTVGRLSTVKNPLYVLEVLAVLAADTDFLFIWVGDGPMAEAALRKAEELGIGEHCRFVGYHEDPAPWLAAMDIFVLFSRFEGLPLVIIEAMQQGVPVVAHDVGGIGEMISNGINGFLVQPGDQAAAVTRLREISESPALATELGRQGRELALAKFSQEIMLEKYMAVYKDLLAGKEREN</sequence>
<proteinExistence type="predicted"/>
<dbReference type="InterPro" id="IPR001296">
    <property type="entry name" value="Glyco_trans_1"/>
</dbReference>
<feature type="domain" description="Glycosyl transferase family 1" evidence="1">
    <location>
        <begin position="183"/>
        <end position="348"/>
    </location>
</feature>
<dbReference type="SUPFAM" id="SSF53756">
    <property type="entry name" value="UDP-Glycosyltransferase/glycogen phosphorylase"/>
    <property type="match status" value="1"/>
</dbReference>
<evidence type="ECO:0000313" key="3">
    <source>
        <dbReference type="EMBL" id="SJZ85159.1"/>
    </source>
</evidence>
<keyword evidence="3" id="KW-0808">Transferase</keyword>